<name>A0AAU7VVW9_9MICO</name>
<dbReference type="RefSeq" id="WP_350351625.1">
    <property type="nucleotide sequence ID" value="NZ_CP158357.1"/>
</dbReference>
<evidence type="ECO:0000313" key="1">
    <source>
        <dbReference type="EMBL" id="XBX78357.1"/>
    </source>
</evidence>
<dbReference type="AlphaFoldDB" id="A0AAU7VVW9"/>
<protein>
    <submittedName>
        <fullName evidence="1">Uncharacterized protein</fullName>
    </submittedName>
</protein>
<reference evidence="1" key="1">
    <citation type="submission" date="2024-06" db="EMBL/GenBank/DDBJ databases">
        <title>Draft genome sequence of Microbacterium sp. strain A8/3-1, isolated from Oxytropis tragacanthoides Fisch. ex DC. Root nodules in the Altai region of Russia.</title>
        <authorList>
            <person name="Sazanova A."/>
            <person name="Guro P."/>
            <person name="Kuznetsova I."/>
            <person name="Belimov A."/>
            <person name="Safronova V."/>
        </authorList>
    </citation>
    <scope>NUCLEOTIDE SEQUENCE</scope>
    <source>
        <strain evidence="1">A8/3-1</strain>
    </source>
</reference>
<accession>A0AAU7VVW9</accession>
<gene>
    <name evidence="1" type="ORF">ABS642_21035</name>
</gene>
<dbReference type="EMBL" id="CP158357">
    <property type="protein sequence ID" value="XBX78357.1"/>
    <property type="molecule type" value="Genomic_DNA"/>
</dbReference>
<organism evidence="1">
    <name type="scientific">Microbacterium sp. A8/3-1</name>
    <dbReference type="NCBI Taxonomy" id="3160749"/>
    <lineage>
        <taxon>Bacteria</taxon>
        <taxon>Bacillati</taxon>
        <taxon>Actinomycetota</taxon>
        <taxon>Actinomycetes</taxon>
        <taxon>Micrococcales</taxon>
        <taxon>Microbacteriaceae</taxon>
        <taxon>Microbacterium</taxon>
    </lineage>
</organism>
<sequence>MSKRSAGGFPSEAFVELPLASIRVDERGLMRVTHDGRNFPPPNAGTVWSRAQFGELLDALSDHRTRTIRVEVREHDGSLFTDIIHAARREHTDVDFPAPGVTRRARHRPTHQLFEVRGSGFIPGEDITVAISISGAEASADGTARAVIDLSQLVDHQSEVLLIGRVSGVIMSEFVLS</sequence>
<proteinExistence type="predicted"/>